<keyword evidence="3" id="KW-0812">Transmembrane</keyword>
<evidence type="ECO:0000256" key="3">
    <source>
        <dbReference type="SAM" id="Phobius"/>
    </source>
</evidence>
<proteinExistence type="predicted"/>
<sequence>MPRTYRKNIVRTLKSSRGRFLSIFSIVTLGVGFLAGLNASPLDMKESMEQYMDDANFYDLRVVSSMGLSDGDVEALQAVEGVRSVQPGYSADLLVNAGDDILVTRLLSLPPDGEDTVNRLFLEEGRLPQKSGECVIEANASLMGSGCTVGTQLTVSADNEDLDTTLACTEYTVVGIVHNANYCSFEREPASVGNGTVNLVMYLRPEDFAYETYTEIYLTVDGAREADSMEDAYDAVVAPIQDKVEALEPARAQARYDEIRSEAQAEIDDAWAEYYDAEAEAQQELADAAQELADGRQELADGEQEYLDGEQEYADGAAELADNEALVNDGAAQLQDGRQQLLDAQAEYEDGVAQLADGERLLADGYAQLEAAQKQYDDGVKQYEDGVAQFEAGKQQYEAGLAQYEAGKKEYDDGLAQYQAGEEQYAQLAQLNQAYNGVRAGIRLILASGQAATEEEARALFSDETIAQLEQMQQLAALYDAKTAAYDAWQEALRQAEQEDGEEDETLPVEGEETPPAEEATQPAGNEETPLATGEETPPAGDEETLPAEGETQPAGDEETPPAEGEETLPADGAPQPADDEEALTATKAGEAVLATAQADAAARAGHEQPAPATLEPAALPQADEPPQAPDETQTPEGEPDPDAPQEPETPQPPTEEEIAALEKAYKQANELWLQALQAAAAQLGMQLDIENPLMVAMAEKFIVPLIDEARPGIAQLDQLKLLNTAQKGVEAGVAAMIESGAAANEAEAIALFNDEGLAAVRAQLDEAKALLDENAPVLEAARQELEAAAKTIAEGEQQLADAKAQLDAGKAELDDGWAQYYEQKQVFEDAKRQLQDGKRQLDEGWATLTDRQLELDDARRQIADAKQELADARAELDDARQTIAENKQKLLDGEIEYEDAKAEAEQELADALGRVHSRA</sequence>
<dbReference type="AlphaFoldDB" id="A0A9D1Y1U4"/>
<feature type="transmembrane region" description="Helical" evidence="3">
    <location>
        <begin position="20"/>
        <end position="39"/>
    </location>
</feature>
<feature type="compositionally biased region" description="Acidic residues" evidence="2">
    <location>
        <begin position="556"/>
        <end position="569"/>
    </location>
</feature>
<gene>
    <name evidence="4" type="ORF">H9846_07980</name>
</gene>
<feature type="region of interest" description="Disordered" evidence="2">
    <location>
        <begin position="495"/>
        <end position="585"/>
    </location>
</feature>
<evidence type="ECO:0000313" key="4">
    <source>
        <dbReference type="EMBL" id="HIX95381.1"/>
    </source>
</evidence>
<accession>A0A9D1Y1U4</accession>
<protein>
    <recommendedName>
        <fullName evidence="6">MacB-like periplasmic core domain-containing protein</fullName>
    </recommendedName>
</protein>
<evidence type="ECO:0000256" key="1">
    <source>
        <dbReference type="SAM" id="Coils"/>
    </source>
</evidence>
<feature type="non-terminal residue" evidence="4">
    <location>
        <position position="920"/>
    </location>
</feature>
<keyword evidence="3" id="KW-1133">Transmembrane helix</keyword>
<feature type="coiled-coil region" evidence="1">
    <location>
        <begin position="278"/>
        <end position="305"/>
    </location>
</feature>
<dbReference type="EMBL" id="DXEI01000119">
    <property type="protein sequence ID" value="HIX95381.1"/>
    <property type="molecule type" value="Genomic_DNA"/>
</dbReference>
<dbReference type="Gene3D" id="1.10.287.1490">
    <property type="match status" value="1"/>
</dbReference>
<reference evidence="4" key="1">
    <citation type="journal article" date="2021" name="PeerJ">
        <title>Extensive microbial diversity within the chicken gut microbiome revealed by metagenomics and culture.</title>
        <authorList>
            <person name="Gilroy R."/>
            <person name="Ravi A."/>
            <person name="Getino M."/>
            <person name="Pursley I."/>
            <person name="Horton D.L."/>
            <person name="Alikhan N.F."/>
            <person name="Baker D."/>
            <person name="Gharbi K."/>
            <person name="Hall N."/>
            <person name="Watson M."/>
            <person name="Adriaenssens E.M."/>
            <person name="Foster-Nyarko E."/>
            <person name="Jarju S."/>
            <person name="Secka A."/>
            <person name="Antonio M."/>
            <person name="Oren A."/>
            <person name="Chaudhuri R.R."/>
            <person name="La Ragione R."/>
            <person name="Hildebrand F."/>
            <person name="Pallen M.J."/>
        </authorList>
    </citation>
    <scope>NUCLEOTIDE SEQUENCE</scope>
    <source>
        <strain evidence="4">ChiHecec2B26-7398</strain>
    </source>
</reference>
<evidence type="ECO:0000313" key="5">
    <source>
        <dbReference type="Proteomes" id="UP000886751"/>
    </source>
</evidence>
<feature type="coiled-coil region" evidence="1">
    <location>
        <begin position="779"/>
        <end position="813"/>
    </location>
</feature>
<reference evidence="4" key="2">
    <citation type="submission" date="2021-04" db="EMBL/GenBank/DDBJ databases">
        <authorList>
            <person name="Gilroy R."/>
        </authorList>
    </citation>
    <scope>NUCLEOTIDE SEQUENCE</scope>
    <source>
        <strain evidence="4">ChiHecec2B26-7398</strain>
    </source>
</reference>
<evidence type="ECO:0008006" key="6">
    <source>
        <dbReference type="Google" id="ProtNLM"/>
    </source>
</evidence>
<feature type="region of interest" description="Disordered" evidence="2">
    <location>
        <begin position="619"/>
        <end position="656"/>
    </location>
</feature>
<name>A0A9D1Y1U4_9FIRM</name>
<dbReference type="Proteomes" id="UP000886751">
    <property type="component" value="Unassembled WGS sequence"/>
</dbReference>
<keyword evidence="1" id="KW-0175">Coiled coil</keyword>
<comment type="caution">
    <text evidence="4">The sequence shown here is derived from an EMBL/GenBank/DDBJ whole genome shotgun (WGS) entry which is preliminary data.</text>
</comment>
<feature type="coiled-coil region" evidence="1">
    <location>
        <begin position="849"/>
        <end position="915"/>
    </location>
</feature>
<dbReference type="Gene3D" id="6.10.250.2200">
    <property type="match status" value="1"/>
</dbReference>
<feature type="compositionally biased region" description="Acidic residues" evidence="2">
    <location>
        <begin position="498"/>
        <end position="516"/>
    </location>
</feature>
<keyword evidence="3" id="KW-0472">Membrane</keyword>
<evidence type="ECO:0000256" key="2">
    <source>
        <dbReference type="SAM" id="MobiDB-lite"/>
    </source>
</evidence>
<organism evidence="4 5">
    <name type="scientific">Candidatus Gemmiger excrementipullorum</name>
    <dbReference type="NCBI Taxonomy" id="2838610"/>
    <lineage>
        <taxon>Bacteria</taxon>
        <taxon>Bacillati</taxon>
        <taxon>Bacillota</taxon>
        <taxon>Clostridia</taxon>
        <taxon>Eubacteriales</taxon>
        <taxon>Gemmiger</taxon>
    </lineage>
</organism>